<organism evidence="2 3">
    <name type="scientific">Exophiala sideris</name>
    <dbReference type="NCBI Taxonomy" id="1016849"/>
    <lineage>
        <taxon>Eukaryota</taxon>
        <taxon>Fungi</taxon>
        <taxon>Dikarya</taxon>
        <taxon>Ascomycota</taxon>
        <taxon>Pezizomycotina</taxon>
        <taxon>Eurotiomycetes</taxon>
        <taxon>Chaetothyriomycetidae</taxon>
        <taxon>Chaetothyriales</taxon>
        <taxon>Herpotrichiellaceae</taxon>
        <taxon>Exophiala</taxon>
    </lineage>
</organism>
<evidence type="ECO:0000259" key="1">
    <source>
        <dbReference type="Pfam" id="PF01048"/>
    </source>
</evidence>
<dbReference type="InterPro" id="IPR053137">
    <property type="entry name" value="NLR-like"/>
</dbReference>
<dbReference type="Gene3D" id="3.40.50.1580">
    <property type="entry name" value="Nucleoside phosphorylase domain"/>
    <property type="match status" value="1"/>
</dbReference>
<dbReference type="Gene3D" id="3.40.50.300">
    <property type="entry name" value="P-loop containing nucleotide triphosphate hydrolases"/>
    <property type="match status" value="1"/>
</dbReference>
<keyword evidence="3" id="KW-1185">Reference proteome</keyword>
<evidence type="ECO:0000313" key="2">
    <source>
        <dbReference type="EMBL" id="KAK5059051.1"/>
    </source>
</evidence>
<dbReference type="SUPFAM" id="SSF53167">
    <property type="entry name" value="Purine and uridine phosphorylases"/>
    <property type="match status" value="1"/>
</dbReference>
<dbReference type="InterPro" id="IPR027417">
    <property type="entry name" value="P-loop_NTPase"/>
</dbReference>
<dbReference type="EMBL" id="JAVRRF010000013">
    <property type="protein sequence ID" value="KAK5059051.1"/>
    <property type="molecule type" value="Genomic_DNA"/>
</dbReference>
<reference evidence="2 3" key="1">
    <citation type="submission" date="2023-08" db="EMBL/GenBank/DDBJ databases">
        <title>Black Yeasts Isolated from many extreme environments.</title>
        <authorList>
            <person name="Coleine C."/>
            <person name="Stajich J.E."/>
            <person name="Selbmann L."/>
        </authorList>
    </citation>
    <scope>NUCLEOTIDE SEQUENCE [LARGE SCALE GENOMIC DNA]</scope>
    <source>
        <strain evidence="2 3">CCFEE 6328</strain>
    </source>
</reference>
<dbReference type="PANTHER" id="PTHR46082:SF6">
    <property type="entry name" value="AAA+ ATPASE DOMAIN-CONTAINING PROTEIN-RELATED"/>
    <property type="match status" value="1"/>
</dbReference>
<protein>
    <recommendedName>
        <fullName evidence="1">Nucleoside phosphorylase domain-containing protein</fullName>
    </recommendedName>
</protein>
<dbReference type="PANTHER" id="PTHR46082">
    <property type="entry name" value="ATP/GTP-BINDING PROTEIN-RELATED"/>
    <property type="match status" value="1"/>
</dbReference>
<proteinExistence type="predicted"/>
<name>A0ABR0J909_9EURO</name>
<dbReference type="InterPro" id="IPR000845">
    <property type="entry name" value="Nucleoside_phosphorylase_d"/>
</dbReference>
<dbReference type="SUPFAM" id="SSF52540">
    <property type="entry name" value="P-loop containing nucleoside triphosphate hydrolases"/>
    <property type="match status" value="1"/>
</dbReference>
<accession>A0ABR0J909</accession>
<dbReference type="InterPro" id="IPR035994">
    <property type="entry name" value="Nucleoside_phosphorylase_sf"/>
</dbReference>
<evidence type="ECO:0000313" key="3">
    <source>
        <dbReference type="Proteomes" id="UP001345691"/>
    </source>
</evidence>
<sequence>MTIRAPRDRSDFKVALICALPLEAECLQQVFDNFWEDDGHKYGKAVGDSNVYTTGVIGEHNVVLAHMPGMGTVSAAAVAGALRVSFPNTKLALVVGICGGIPYGKNQEEIVLGDVIISQALVQYDFGRQYPGGFKRKTGVRDTLGRLSPEIQGNLAKLETSRYKQRIRNNIATFLQDIQRKLPGTNHPGLANDVLYNSSYVHRHYPPTICDECGKDDEICEVALKTECEQLGCESSMRLTRTKSTSSTKERPVAHFGIMGSGNTVMKSGQHRDRMAQADEIIGFEMEGAGVWDYLPSIVVKGVCDYADSHKRKGWQHYAAATAAACTKALLVEWSVEDTPTGSDQLTFEKDVREMGKKLEIPGIEDDQADVKTLVKQRLSSSAAGRWLLILDNADDEALWVNKANSEGRRSTLMDWFPSTAHGAILITTRSRRVASYLAGREVIELAAMSADQARNIFMNILENPELAGDQAAVSTLLDKLTFLPLAIVQAASYINMTQETVPPTWS</sequence>
<feature type="domain" description="Nucleoside phosphorylase" evidence="1">
    <location>
        <begin position="13"/>
        <end position="133"/>
    </location>
</feature>
<dbReference type="Pfam" id="PF01048">
    <property type="entry name" value="PNP_UDP_1"/>
    <property type="match status" value="1"/>
</dbReference>
<gene>
    <name evidence="2" type="ORF">LTR69_006340</name>
</gene>
<comment type="caution">
    <text evidence="2">The sequence shown here is derived from an EMBL/GenBank/DDBJ whole genome shotgun (WGS) entry which is preliminary data.</text>
</comment>
<dbReference type="Proteomes" id="UP001345691">
    <property type="component" value="Unassembled WGS sequence"/>
</dbReference>